<feature type="transmembrane region" description="Helical" evidence="1">
    <location>
        <begin position="27"/>
        <end position="49"/>
    </location>
</feature>
<dbReference type="EMBL" id="CP039396">
    <property type="protein sequence ID" value="QCD41770.1"/>
    <property type="molecule type" value="Genomic_DNA"/>
</dbReference>
<dbReference type="RefSeq" id="WP_136414593.1">
    <property type="nucleotide sequence ID" value="NZ_CP039396.1"/>
</dbReference>
<reference evidence="3" key="1">
    <citation type="submission" date="2019-02" db="EMBL/GenBank/DDBJ databases">
        <title>Isolation and identification of novel species under the genus Muribaculum.</title>
        <authorList>
            <person name="Miyake S."/>
            <person name="Ding Y."/>
            <person name="Low A."/>
            <person name="Soh M."/>
            <person name="Seedorf H."/>
        </authorList>
    </citation>
    <scope>NUCLEOTIDE SEQUENCE [LARGE SCALE GENOMIC DNA]</scope>
    <source>
        <strain evidence="3">H5</strain>
    </source>
</reference>
<organism evidence="2 3">
    <name type="scientific">Duncaniella dubosii</name>
    <dbReference type="NCBI Taxonomy" id="2518971"/>
    <lineage>
        <taxon>Bacteria</taxon>
        <taxon>Pseudomonadati</taxon>
        <taxon>Bacteroidota</taxon>
        <taxon>Bacteroidia</taxon>
        <taxon>Bacteroidales</taxon>
        <taxon>Muribaculaceae</taxon>
        <taxon>Duncaniella</taxon>
    </lineage>
</organism>
<accession>A0A4P7W2X1</accession>
<feature type="transmembrane region" description="Helical" evidence="1">
    <location>
        <begin position="117"/>
        <end position="137"/>
    </location>
</feature>
<evidence type="ECO:0000313" key="3">
    <source>
        <dbReference type="Proteomes" id="UP000297149"/>
    </source>
</evidence>
<protein>
    <submittedName>
        <fullName evidence="2">Uncharacterized protein</fullName>
    </submittedName>
</protein>
<keyword evidence="1" id="KW-0812">Transmembrane</keyword>
<keyword evidence="3" id="KW-1185">Reference proteome</keyword>
<sequence>MMRIKGIWAGLWKGFAVIVKMRGKGLWLCYTILLWGSYITALYCAFLSFPLTAEMMARYGIAALAVCFVFTSISMGVPSNGGIGPYQWAMMFGITLFSGGISGLTREYALTFANMLMGVQTLVLIIQGLLTFGCIALSKRHK</sequence>
<keyword evidence="1" id="KW-1133">Transmembrane helix</keyword>
<evidence type="ECO:0000256" key="1">
    <source>
        <dbReference type="SAM" id="Phobius"/>
    </source>
</evidence>
<name>A0A4P7W2X1_9BACT</name>
<proteinExistence type="predicted"/>
<dbReference type="Proteomes" id="UP000297149">
    <property type="component" value="Chromosome"/>
</dbReference>
<evidence type="ECO:0000313" key="2">
    <source>
        <dbReference type="EMBL" id="QCD41770.1"/>
    </source>
</evidence>
<feature type="transmembrane region" description="Helical" evidence="1">
    <location>
        <begin position="88"/>
        <end position="105"/>
    </location>
</feature>
<feature type="transmembrane region" description="Helical" evidence="1">
    <location>
        <begin position="55"/>
        <end position="76"/>
    </location>
</feature>
<gene>
    <name evidence="2" type="ORF">E7747_05425</name>
</gene>
<dbReference type="AlphaFoldDB" id="A0A4P7W2X1"/>
<dbReference type="KEGG" id="ddb:E7747_05425"/>
<keyword evidence="1" id="KW-0472">Membrane</keyword>